<sequence>MPIASFYELPPTLLTPHERRRGMCRVIAKAWQMMGEVDILCPDAETAQAMDDLLWTFQAGAFVPHARAAGERVRIHEQDTWPKQSIALIFCELNDLPAELPICTRLVDFIPATEKARESARARYRELKNAGFTMQVHPLEV</sequence>
<dbReference type="Pfam" id="PF04364">
    <property type="entry name" value="DNA_pol3_chi"/>
    <property type="match status" value="1"/>
</dbReference>
<reference evidence="1" key="1">
    <citation type="submission" date="2019-11" db="EMBL/GenBank/DDBJ databases">
        <title>Acidithiobacillus ferrianus sp. nov.: a facultatively anaerobic and extremely acidophilic chemolithoautotroph.</title>
        <authorList>
            <person name="Norris P.R."/>
            <person name="Falagan C."/>
            <person name="Moya-Beltran A."/>
            <person name="Castro M."/>
            <person name="Quatrini R."/>
            <person name="Johnson D.B."/>
        </authorList>
    </citation>
    <scope>NUCLEOTIDE SEQUENCE [LARGE SCALE GENOMIC DNA]</scope>
    <source>
        <strain evidence="1">MG</strain>
    </source>
</reference>
<dbReference type="GO" id="GO:0006260">
    <property type="term" value="P:DNA replication"/>
    <property type="evidence" value="ECO:0007669"/>
    <property type="project" value="InterPro"/>
</dbReference>
<dbReference type="GO" id="GO:0032298">
    <property type="term" value="P:positive regulation of DNA-templated DNA replication initiation"/>
    <property type="evidence" value="ECO:0007669"/>
    <property type="project" value="TreeGrafter"/>
</dbReference>
<comment type="caution">
    <text evidence="1">The sequence shown here is derived from an EMBL/GenBank/DDBJ whole genome shotgun (WGS) entry which is preliminary data.</text>
</comment>
<proteinExistence type="predicted"/>
<organism evidence="1">
    <name type="scientific">Acidithiobacillus ferrianus</name>
    <dbReference type="NCBI Taxonomy" id="2678518"/>
    <lineage>
        <taxon>Bacteria</taxon>
        <taxon>Pseudomonadati</taxon>
        <taxon>Pseudomonadota</taxon>
        <taxon>Acidithiobacillia</taxon>
        <taxon>Acidithiobacillales</taxon>
        <taxon>Acidithiobacillaceae</taxon>
        <taxon>Acidithiobacillus</taxon>
    </lineage>
</organism>
<dbReference type="PANTHER" id="PTHR38767:SF1">
    <property type="entry name" value="DNA POLYMERASE III SUBUNIT CHI"/>
    <property type="match status" value="1"/>
</dbReference>
<dbReference type="AlphaFoldDB" id="A0A845UBP5"/>
<dbReference type="EMBL" id="WNJL01000037">
    <property type="protein sequence ID" value="NDU43187.1"/>
    <property type="molecule type" value="Genomic_DNA"/>
</dbReference>
<dbReference type="PANTHER" id="PTHR38767">
    <property type="entry name" value="DNA POLYMERASE III SUBUNIT CHI"/>
    <property type="match status" value="1"/>
</dbReference>
<dbReference type="Gene3D" id="3.40.50.10110">
    <property type="entry name" value="DNA polymerase III subunit chi"/>
    <property type="match status" value="1"/>
</dbReference>
<dbReference type="GO" id="GO:0003677">
    <property type="term" value="F:DNA binding"/>
    <property type="evidence" value="ECO:0007669"/>
    <property type="project" value="InterPro"/>
</dbReference>
<dbReference type="InterPro" id="IPR007459">
    <property type="entry name" value="DNA_pol3_chi"/>
</dbReference>
<dbReference type="GO" id="GO:0003887">
    <property type="term" value="F:DNA-directed DNA polymerase activity"/>
    <property type="evidence" value="ECO:0007669"/>
    <property type="project" value="InterPro"/>
</dbReference>
<dbReference type="SUPFAM" id="SSF102400">
    <property type="entry name" value="DNA polymerase III chi subunit"/>
    <property type="match status" value="1"/>
</dbReference>
<name>A0A845UBP5_9PROT</name>
<evidence type="ECO:0000313" key="1">
    <source>
        <dbReference type="EMBL" id="NDU43187.1"/>
    </source>
</evidence>
<accession>A0A845UBP5</accession>
<dbReference type="RefSeq" id="WP_163098412.1">
    <property type="nucleotide sequence ID" value="NZ_CP127523.1"/>
</dbReference>
<protein>
    <submittedName>
        <fullName evidence="1">DNA polymerase III subunit chi</fullName>
    </submittedName>
</protein>
<gene>
    <name evidence="1" type="ORF">GL267_11250</name>
</gene>
<dbReference type="InterPro" id="IPR036768">
    <property type="entry name" value="PolIII_chi_sf"/>
</dbReference>